<evidence type="ECO:0000259" key="5">
    <source>
        <dbReference type="Pfam" id="PF13399"/>
    </source>
</evidence>
<dbReference type="Gene3D" id="3.40.630.190">
    <property type="entry name" value="LCP protein"/>
    <property type="match status" value="1"/>
</dbReference>
<keyword evidence="3" id="KW-1133">Transmembrane helix</keyword>
<reference evidence="6 7" key="1">
    <citation type="submission" date="2018-03" db="EMBL/GenBank/DDBJ databases">
        <title>Actinopolyspora mortivallis from Sahara, screening for active biomolecules.</title>
        <authorList>
            <person name="Selama O."/>
            <person name="Wellington E.M.H."/>
            <person name="Hacene H."/>
        </authorList>
    </citation>
    <scope>NUCLEOTIDE SEQUENCE [LARGE SCALE GENOMIC DNA]</scope>
    <source>
        <strain evidence="6 7">M5A</strain>
    </source>
</reference>
<dbReference type="PANTHER" id="PTHR33392:SF6">
    <property type="entry name" value="POLYISOPRENYL-TEICHOIC ACID--PEPTIDOGLYCAN TEICHOIC ACID TRANSFERASE TAGU"/>
    <property type="match status" value="1"/>
</dbReference>
<sequence length="727" mass="77901">GARQPLRGAAPESFTPPAVPPRPEQPAIPPATGPAPEPADDEATIQHPPVRDPRETDSRPSGPPTEVTGTPVSPSGPPPPPPTPKRGTEEPAQPWNHRPAEGQAPSVEEAPTRHEPLPAVPRQTDEPEHAVSTEDGGPEAVEEESPPEEDAESDEDRANSIDSIDATLARFSAVHDELAAEEAKKRKRFAWLFGERKEPEPGQDMPFDFTSDREGSSSRVEWRRHKRRRRLRRTVKSLATLAAVLVFVGTGIGWGSMTWWDSSFVQVPALFRDSASIQNPEMQEGDLNFLLIGSDTREGAERGDDVGTAETVAGARSDTTMIAHIPADRSRVVVVSIPRDLEIDIPADTCAAWDAATGEYTDSTVPARNNVKFNAVYAEGGPQCVTKKVQQLSGLEITNFLGINFQGFKSMVDAVGGVRICTNKPLIDRELGPVLETAGWHELGGQQALQYVRARKVVGDATADYGRMERQQMFLSALLRKMTSADVLLSPGKLNDLANAVISNTFGENVDSGKLIALGNSLEGLDPEKVTFVTVPTTGESNARGNEVLRESAAHSLFRAIIEDKPIAPSSGEKSKQAGSPAQTSPMADAQHTAPAQTEPSQATSGPSPQETNVRVLNATDRTGLAGEVSEKLREFDYSVLGTDTLDTAGERTVVRYSEGHRQQAELLASSVPAAELMQDASAGDGVRLELGADFDGRVLQPDTGDVEVPDGLWTVNAGKDVCGGVN</sequence>
<feature type="compositionally biased region" description="Pro residues" evidence="2">
    <location>
        <begin position="74"/>
        <end position="84"/>
    </location>
</feature>
<feature type="compositionally biased region" description="Polar residues" evidence="2">
    <location>
        <begin position="594"/>
        <end position="615"/>
    </location>
</feature>
<dbReference type="RefSeq" id="WP_106114593.1">
    <property type="nucleotide sequence ID" value="NZ_PVSR01000031.1"/>
</dbReference>
<dbReference type="Pfam" id="PF13399">
    <property type="entry name" value="LytR_C"/>
    <property type="match status" value="1"/>
</dbReference>
<feature type="region of interest" description="Disordered" evidence="2">
    <location>
        <begin position="1"/>
        <end position="158"/>
    </location>
</feature>
<keyword evidence="3" id="KW-0472">Membrane</keyword>
<organism evidence="6 7">
    <name type="scientific">Actinopolyspora mortivallis</name>
    <dbReference type="NCBI Taxonomy" id="33906"/>
    <lineage>
        <taxon>Bacteria</taxon>
        <taxon>Bacillati</taxon>
        <taxon>Actinomycetota</taxon>
        <taxon>Actinomycetes</taxon>
        <taxon>Actinopolysporales</taxon>
        <taxon>Actinopolysporaceae</taxon>
        <taxon>Actinopolyspora</taxon>
    </lineage>
</organism>
<accession>A0A2T0GTV2</accession>
<evidence type="ECO:0008006" key="8">
    <source>
        <dbReference type="Google" id="ProtNLM"/>
    </source>
</evidence>
<dbReference type="InterPro" id="IPR004474">
    <property type="entry name" value="LytR_CpsA_psr"/>
</dbReference>
<protein>
    <recommendedName>
        <fullName evidence="8">Transcriptional regulator</fullName>
    </recommendedName>
</protein>
<feature type="non-terminal residue" evidence="6">
    <location>
        <position position="1"/>
    </location>
</feature>
<feature type="compositionally biased region" description="Acidic residues" evidence="2">
    <location>
        <begin position="136"/>
        <end position="155"/>
    </location>
</feature>
<evidence type="ECO:0000313" key="7">
    <source>
        <dbReference type="Proteomes" id="UP000239352"/>
    </source>
</evidence>
<gene>
    <name evidence="6" type="ORF">CEP50_15090</name>
</gene>
<keyword evidence="3" id="KW-0812">Transmembrane</keyword>
<keyword evidence="7" id="KW-1185">Reference proteome</keyword>
<evidence type="ECO:0000256" key="2">
    <source>
        <dbReference type="SAM" id="MobiDB-lite"/>
    </source>
</evidence>
<comment type="similarity">
    <text evidence="1">Belongs to the LytR/CpsA/Psr (LCP) family.</text>
</comment>
<name>A0A2T0GTV2_ACTMO</name>
<proteinExistence type="inferred from homology"/>
<feature type="compositionally biased region" description="Basic and acidic residues" evidence="2">
    <location>
        <begin position="123"/>
        <end position="132"/>
    </location>
</feature>
<dbReference type="InParanoid" id="A0A2T0GTV2"/>
<evidence type="ECO:0000259" key="4">
    <source>
        <dbReference type="Pfam" id="PF03816"/>
    </source>
</evidence>
<evidence type="ECO:0000256" key="1">
    <source>
        <dbReference type="ARBA" id="ARBA00006068"/>
    </source>
</evidence>
<dbReference type="PANTHER" id="PTHR33392">
    <property type="entry name" value="POLYISOPRENYL-TEICHOIC ACID--PEPTIDOGLYCAN TEICHOIC ACID TRANSFERASE TAGU"/>
    <property type="match status" value="1"/>
</dbReference>
<feature type="domain" description="LytR/CpsA/Psr regulator C-terminal" evidence="5">
    <location>
        <begin position="612"/>
        <end position="695"/>
    </location>
</feature>
<dbReference type="Proteomes" id="UP000239352">
    <property type="component" value="Unassembled WGS sequence"/>
</dbReference>
<evidence type="ECO:0000256" key="3">
    <source>
        <dbReference type="SAM" id="Phobius"/>
    </source>
</evidence>
<dbReference type="STRING" id="1050202.GCA_000384035_03920"/>
<dbReference type="InterPro" id="IPR027381">
    <property type="entry name" value="LytR/CpsA/Psr_C"/>
</dbReference>
<dbReference type="InterPro" id="IPR050922">
    <property type="entry name" value="LytR/CpsA/Psr_CW_biosynth"/>
</dbReference>
<dbReference type="NCBIfam" id="TIGR00350">
    <property type="entry name" value="lytR_cpsA_psr"/>
    <property type="match status" value="1"/>
</dbReference>
<evidence type="ECO:0000313" key="6">
    <source>
        <dbReference type="EMBL" id="PRW62463.1"/>
    </source>
</evidence>
<comment type="caution">
    <text evidence="6">The sequence shown here is derived from an EMBL/GenBank/DDBJ whole genome shotgun (WGS) entry which is preliminary data.</text>
</comment>
<feature type="compositionally biased region" description="Polar residues" evidence="2">
    <location>
        <begin position="577"/>
        <end position="586"/>
    </location>
</feature>
<feature type="region of interest" description="Disordered" evidence="2">
    <location>
        <begin position="565"/>
        <end position="615"/>
    </location>
</feature>
<feature type="domain" description="Cell envelope-related transcriptional attenuator" evidence="4">
    <location>
        <begin position="316"/>
        <end position="483"/>
    </location>
</feature>
<dbReference type="Pfam" id="PF03816">
    <property type="entry name" value="LytR_cpsA_psr"/>
    <property type="match status" value="1"/>
</dbReference>
<feature type="compositionally biased region" description="Pro residues" evidence="2">
    <location>
        <begin position="17"/>
        <end position="37"/>
    </location>
</feature>
<dbReference type="Gene3D" id="3.30.70.2390">
    <property type="match status" value="1"/>
</dbReference>
<feature type="transmembrane region" description="Helical" evidence="3">
    <location>
        <begin position="238"/>
        <end position="260"/>
    </location>
</feature>
<dbReference type="AlphaFoldDB" id="A0A2T0GTV2"/>
<feature type="compositionally biased region" description="Basic and acidic residues" evidence="2">
    <location>
        <begin position="49"/>
        <end position="58"/>
    </location>
</feature>
<dbReference type="EMBL" id="PVSR01000031">
    <property type="protein sequence ID" value="PRW62463.1"/>
    <property type="molecule type" value="Genomic_DNA"/>
</dbReference>